<name>A0A2U1ZWQ0_9MICO</name>
<proteinExistence type="inferred from homology"/>
<evidence type="ECO:0000256" key="2">
    <source>
        <dbReference type="ARBA" id="ARBA00022801"/>
    </source>
</evidence>
<evidence type="ECO:0000313" key="4">
    <source>
        <dbReference type="EMBL" id="PWD51416.1"/>
    </source>
</evidence>
<sequence length="309" mass="34004">MTERYEVRLDVVDPSVRGLVAPGARLKEIASGGEWFEGPAWLGDTLVWSDVRGNRLHAWDSGRGARVWIAPSHHQNGHTVDHEGRLVAAASGERAVLRREHDGRWTMLADFYDWKRFNSPNDVVVAADGGIWFTDPTYGLTQPTEGFDPEGAVSEIGGQHVYRIGARGLRDGTRSMTAQLPAMRQPNGLAFGADETVLYVTDSEARHILGFRVRMSLDGPELRQPWIVHRTFEGSPDGLRVDPAGRIWSSSAAGIEILRPGLPGEQARHLGTIRVPQETSNLAFSPDLKRLAITASSSVYLLKLGDVTR</sequence>
<comment type="caution">
    <text evidence="4">The sequence shown here is derived from an EMBL/GenBank/DDBJ whole genome shotgun (WGS) entry which is preliminary data.</text>
</comment>
<dbReference type="PANTHER" id="PTHR47572">
    <property type="entry name" value="LIPOPROTEIN-RELATED"/>
    <property type="match status" value="1"/>
</dbReference>
<dbReference type="Pfam" id="PF08450">
    <property type="entry name" value="SGL"/>
    <property type="match status" value="1"/>
</dbReference>
<dbReference type="GO" id="GO:0016787">
    <property type="term" value="F:hydrolase activity"/>
    <property type="evidence" value="ECO:0007669"/>
    <property type="project" value="UniProtKB-KW"/>
</dbReference>
<keyword evidence="2" id="KW-0378">Hydrolase</keyword>
<feature type="domain" description="SMP-30/Gluconolactonase/LRE-like region" evidence="3">
    <location>
        <begin position="37"/>
        <end position="296"/>
    </location>
</feature>
<dbReference type="OrthoDB" id="2633250at2"/>
<dbReference type="SUPFAM" id="SSF63829">
    <property type="entry name" value="Calcium-dependent phosphotriesterase"/>
    <property type="match status" value="1"/>
</dbReference>
<evidence type="ECO:0000259" key="3">
    <source>
        <dbReference type="Pfam" id="PF08450"/>
    </source>
</evidence>
<accession>A0A2U1ZWQ0</accession>
<dbReference type="InterPro" id="IPR011042">
    <property type="entry name" value="6-blade_b-propeller_TolB-like"/>
</dbReference>
<dbReference type="PANTHER" id="PTHR47572:SF4">
    <property type="entry name" value="LACTONASE DRP35"/>
    <property type="match status" value="1"/>
</dbReference>
<protein>
    <submittedName>
        <fullName evidence="4">Gluconolactonase</fullName>
    </submittedName>
</protein>
<dbReference type="EMBL" id="PYHR01000002">
    <property type="protein sequence ID" value="PWD51416.1"/>
    <property type="molecule type" value="Genomic_DNA"/>
</dbReference>
<comment type="similarity">
    <text evidence="1">Belongs to the SMP-30/CGR1 family.</text>
</comment>
<evidence type="ECO:0000256" key="1">
    <source>
        <dbReference type="ARBA" id="ARBA00008853"/>
    </source>
</evidence>
<evidence type="ECO:0000313" key="5">
    <source>
        <dbReference type="Proteomes" id="UP000245166"/>
    </source>
</evidence>
<dbReference type="InterPro" id="IPR051262">
    <property type="entry name" value="SMP-30/CGR1_Lactonase"/>
</dbReference>
<dbReference type="AlphaFoldDB" id="A0A2U1ZWQ0"/>
<dbReference type="InterPro" id="IPR013658">
    <property type="entry name" value="SGL"/>
</dbReference>
<organism evidence="4 5">
    <name type="scientific">Serinibacter arcticus</name>
    <dbReference type="NCBI Taxonomy" id="1655435"/>
    <lineage>
        <taxon>Bacteria</taxon>
        <taxon>Bacillati</taxon>
        <taxon>Actinomycetota</taxon>
        <taxon>Actinomycetes</taxon>
        <taxon>Micrococcales</taxon>
        <taxon>Beutenbergiaceae</taxon>
        <taxon>Serinibacter</taxon>
    </lineage>
</organism>
<dbReference type="RefSeq" id="WP_109229797.1">
    <property type="nucleotide sequence ID" value="NZ_PYHR01000002.1"/>
</dbReference>
<dbReference type="Gene3D" id="2.120.10.30">
    <property type="entry name" value="TolB, C-terminal domain"/>
    <property type="match status" value="1"/>
</dbReference>
<reference evidence="4 5" key="1">
    <citation type="submission" date="2018-03" db="EMBL/GenBank/DDBJ databases">
        <title>Genome assembly of novel Miniimonas species PCH200.</title>
        <authorList>
            <person name="Thakur V."/>
            <person name="Kumar V."/>
            <person name="Singh D."/>
        </authorList>
    </citation>
    <scope>NUCLEOTIDE SEQUENCE [LARGE SCALE GENOMIC DNA]</scope>
    <source>
        <strain evidence="4 5">PCH200</strain>
    </source>
</reference>
<gene>
    <name evidence="4" type="ORF">C8046_12890</name>
</gene>
<dbReference type="Proteomes" id="UP000245166">
    <property type="component" value="Unassembled WGS sequence"/>
</dbReference>
<keyword evidence="5" id="KW-1185">Reference proteome</keyword>